<comment type="caution">
    <text evidence="2">The sequence shown here is derived from an EMBL/GenBank/DDBJ whole genome shotgun (WGS) entry which is preliminary data.</text>
</comment>
<dbReference type="EMBL" id="NPDN01000001">
    <property type="protein sequence ID" value="PJZ27297.1"/>
    <property type="molecule type" value="Genomic_DNA"/>
</dbReference>
<accession>A0A2M9XHX6</accession>
<evidence type="ECO:0000313" key="3">
    <source>
        <dbReference type="Proteomes" id="UP000232196"/>
    </source>
</evidence>
<dbReference type="Pfam" id="PF11074">
    <property type="entry name" value="DUF2779"/>
    <property type="match status" value="1"/>
</dbReference>
<sequence>MDSVPKLLRTSIRRLSFLFPESLRRKLLFDVLAPYREKELPLLGRSAFQTGQHCELQFWKFLKEPNHEFDISNQFISPKQKSLLKDIAGNLFLDAKHAGYKDAKTRSYLDSKQPVKGACVRTKFFDTRADFLIPYEEGWQVIIVKASSSAKRTHISELSFIRMVLEEAGYKVHSTQVWTVSSDYSYTGTEIDPNRLFHKKDCSKETLANLEDTKEKAYKLLEVLENDKIPSTTFSKHCEHPRNCTHPESCYSDSPPGDLFTLREGKELTLTLWNQGIRNLSEVEPDSEFTYRQKIQVEAVKTGKEYLDRDALVSYLNQLKFPLYCLDFETINPPVPVYKDTHPFQHVPFLYSLHVIRKDLNEEPEEYIYLDDHDNDPRFGILESLSSHIKPGGTILAFNDSFEKRCLKESVQAYPKFKEWFQSIEHDFSDLAKPFWDYHYYHPAQAGTTSLKVVLPVLTGANYKELAINAGHIANSEFLRIKTENVSEQEKKRVESDLIAYCKMDTYALILILRALAEKLNWPEKL</sequence>
<gene>
    <name evidence="2" type="ORF">CH357_01730</name>
</gene>
<organism evidence="2 3">
    <name type="scientific">Leptospira hartskeerlii</name>
    <dbReference type="NCBI Taxonomy" id="2023177"/>
    <lineage>
        <taxon>Bacteria</taxon>
        <taxon>Pseudomonadati</taxon>
        <taxon>Spirochaetota</taxon>
        <taxon>Spirochaetia</taxon>
        <taxon>Leptospirales</taxon>
        <taxon>Leptospiraceae</taxon>
        <taxon>Leptospira</taxon>
    </lineage>
</organism>
<feature type="domain" description="DUF2779" evidence="1">
    <location>
        <begin position="324"/>
        <end position="450"/>
    </location>
</feature>
<dbReference type="AlphaFoldDB" id="A0A2M9XHX6"/>
<proteinExistence type="predicted"/>
<name>A0A2M9XHX6_9LEPT</name>
<evidence type="ECO:0000259" key="1">
    <source>
        <dbReference type="Pfam" id="PF11074"/>
    </source>
</evidence>
<dbReference type="RefSeq" id="WP_100705042.1">
    <property type="nucleotide sequence ID" value="NZ_NPDL01000004.1"/>
</dbReference>
<dbReference type="OrthoDB" id="9783873at2"/>
<protein>
    <recommendedName>
        <fullName evidence="1">DUF2779 domain-containing protein</fullName>
    </recommendedName>
</protein>
<evidence type="ECO:0000313" key="2">
    <source>
        <dbReference type="EMBL" id="PJZ27297.1"/>
    </source>
</evidence>
<dbReference type="Proteomes" id="UP000232196">
    <property type="component" value="Unassembled WGS sequence"/>
</dbReference>
<dbReference type="InterPro" id="IPR021301">
    <property type="entry name" value="DUF2779"/>
</dbReference>
<reference evidence="2 3" key="1">
    <citation type="submission" date="2017-07" db="EMBL/GenBank/DDBJ databases">
        <title>Leptospira spp. isolated from tropical soils.</title>
        <authorList>
            <person name="Thibeaux R."/>
            <person name="Iraola G."/>
            <person name="Ferres I."/>
            <person name="Bierque E."/>
            <person name="Girault D."/>
            <person name="Soupe-Gilbert M.-E."/>
            <person name="Picardeau M."/>
            <person name="Goarant C."/>
        </authorList>
    </citation>
    <scope>NUCLEOTIDE SEQUENCE [LARGE SCALE GENOMIC DNA]</scope>
    <source>
        <strain evidence="2 3">MCA1-C-A1</strain>
    </source>
</reference>
<keyword evidence="3" id="KW-1185">Reference proteome</keyword>